<evidence type="ECO:0000313" key="2">
    <source>
        <dbReference type="Proteomes" id="UP000515146"/>
    </source>
</evidence>
<dbReference type="KEGG" id="dpte:113796886"/>
<dbReference type="OrthoDB" id="445936at2759"/>
<dbReference type="Pfam" id="PF02171">
    <property type="entry name" value="Piwi"/>
    <property type="match status" value="1"/>
</dbReference>
<dbReference type="InterPro" id="IPR012337">
    <property type="entry name" value="RNaseH-like_sf"/>
</dbReference>
<evidence type="ECO:0000313" key="3">
    <source>
        <dbReference type="RefSeq" id="XP_027202976.1"/>
    </source>
</evidence>
<organism evidence="2 3">
    <name type="scientific">Dermatophagoides pteronyssinus</name>
    <name type="common">European house dust mite</name>
    <dbReference type="NCBI Taxonomy" id="6956"/>
    <lineage>
        <taxon>Eukaryota</taxon>
        <taxon>Metazoa</taxon>
        <taxon>Ecdysozoa</taxon>
        <taxon>Arthropoda</taxon>
        <taxon>Chelicerata</taxon>
        <taxon>Arachnida</taxon>
        <taxon>Acari</taxon>
        <taxon>Acariformes</taxon>
        <taxon>Sarcoptiformes</taxon>
        <taxon>Astigmata</taxon>
        <taxon>Psoroptidia</taxon>
        <taxon>Analgoidea</taxon>
        <taxon>Pyroglyphidae</taxon>
        <taxon>Dermatophagoidinae</taxon>
        <taxon>Dermatophagoides</taxon>
    </lineage>
</organism>
<sequence>KSHTTNNHGLVTQIFIIEKVDMIVDLPEFFDSLAITSCLKLGGQPNIIDPNYWIIFPFEPQSTMIVGTSFKQFKLDNIRENIFLHSIVTSMDTDFCQNICIERFSIKPNDEQLFEEMFRNSLQEYHKEHGKYPKNIIIFHGKRYTDLKSAAKLIDEQIKVTSFSIDKFSPIRFIKRDDEKVPIGTSVNLNFQRPISNRSPKEFALCSEIGADGGRYKTTKYTVINDDSGMSDIQIKHLCYAMCHFYFDNFYINDVPFSLELAEQNAKSSITRCNGRNDINPIYSFKEIIGNFSRKVRIHGYLEYPVDD</sequence>
<dbReference type="InterPro" id="IPR036397">
    <property type="entry name" value="RNaseH_sf"/>
</dbReference>
<proteinExistence type="predicted"/>
<dbReference type="GO" id="GO:0003676">
    <property type="term" value="F:nucleic acid binding"/>
    <property type="evidence" value="ECO:0007669"/>
    <property type="project" value="InterPro"/>
</dbReference>
<reference evidence="3" key="1">
    <citation type="submission" date="2025-08" db="UniProtKB">
        <authorList>
            <consortium name="RefSeq"/>
        </authorList>
    </citation>
    <scope>IDENTIFICATION</scope>
    <source>
        <strain evidence="3">Airmid</strain>
    </source>
</reference>
<dbReference type="PANTHER" id="PTHR22891">
    <property type="entry name" value="EUKARYOTIC TRANSLATION INITIATION FACTOR 2C"/>
    <property type="match status" value="1"/>
</dbReference>
<dbReference type="SUPFAM" id="SSF53098">
    <property type="entry name" value="Ribonuclease H-like"/>
    <property type="match status" value="1"/>
</dbReference>
<dbReference type="RefSeq" id="XP_027202976.1">
    <property type="nucleotide sequence ID" value="XM_027347175.1"/>
</dbReference>
<gene>
    <name evidence="3" type="primary">LOC113796886</name>
</gene>
<name>A0A6P6YDL3_DERPT</name>
<dbReference type="InParanoid" id="A0A6P6YDL3"/>
<protein>
    <submittedName>
        <fullName evidence="3">Uncharacterized protein LOC113796886</fullName>
    </submittedName>
</protein>
<dbReference type="Gene3D" id="3.30.420.10">
    <property type="entry name" value="Ribonuclease H-like superfamily/Ribonuclease H"/>
    <property type="match status" value="1"/>
</dbReference>
<dbReference type="InterPro" id="IPR003165">
    <property type="entry name" value="Piwi"/>
</dbReference>
<dbReference type="AlphaFoldDB" id="A0A6P6YDL3"/>
<dbReference type="SMART" id="SM00950">
    <property type="entry name" value="Piwi"/>
    <property type="match status" value="1"/>
</dbReference>
<feature type="domain" description="Piwi" evidence="1">
    <location>
        <begin position="12"/>
        <end position="276"/>
    </location>
</feature>
<keyword evidence="2" id="KW-1185">Reference proteome</keyword>
<feature type="non-terminal residue" evidence="3">
    <location>
        <position position="1"/>
    </location>
</feature>
<evidence type="ECO:0000259" key="1">
    <source>
        <dbReference type="SMART" id="SM00950"/>
    </source>
</evidence>
<dbReference type="Proteomes" id="UP000515146">
    <property type="component" value="Unplaced"/>
</dbReference>
<accession>A0A6P6YDL3</accession>